<dbReference type="GO" id="GO:0016787">
    <property type="term" value="F:hydrolase activity"/>
    <property type="evidence" value="ECO:0007669"/>
    <property type="project" value="UniProtKB-KW"/>
</dbReference>
<keyword evidence="1" id="KW-0175">Coiled coil</keyword>
<reference evidence="3 4" key="1">
    <citation type="submission" date="2018-06" db="EMBL/GenBank/DDBJ databases">
        <title>A transcriptomic atlas of mushroom development highlights an independent origin of complex multicellularity.</title>
        <authorList>
            <consortium name="DOE Joint Genome Institute"/>
            <person name="Krizsan K."/>
            <person name="Almasi E."/>
            <person name="Merenyi Z."/>
            <person name="Sahu N."/>
            <person name="Viragh M."/>
            <person name="Koszo T."/>
            <person name="Mondo S."/>
            <person name="Kiss B."/>
            <person name="Balint B."/>
            <person name="Kues U."/>
            <person name="Barry K."/>
            <person name="Hegedus J.C."/>
            <person name="Henrissat B."/>
            <person name="Johnson J."/>
            <person name="Lipzen A."/>
            <person name="Ohm R."/>
            <person name="Nagy I."/>
            <person name="Pangilinan J."/>
            <person name="Yan J."/>
            <person name="Xiong Y."/>
            <person name="Grigoriev I.V."/>
            <person name="Hibbett D.S."/>
            <person name="Nagy L.G."/>
        </authorList>
    </citation>
    <scope>NUCLEOTIDE SEQUENCE [LARGE SCALE GENOMIC DNA]</scope>
    <source>
        <strain evidence="3 4">SZMC22713</strain>
    </source>
</reference>
<dbReference type="OrthoDB" id="8954335at2759"/>
<dbReference type="Proteomes" id="UP000294933">
    <property type="component" value="Unassembled WGS sequence"/>
</dbReference>
<dbReference type="InterPro" id="IPR006073">
    <property type="entry name" value="GTP-bd"/>
</dbReference>
<organism evidence="3 4">
    <name type="scientific">Rickenella mellea</name>
    <dbReference type="NCBI Taxonomy" id="50990"/>
    <lineage>
        <taxon>Eukaryota</taxon>
        <taxon>Fungi</taxon>
        <taxon>Dikarya</taxon>
        <taxon>Basidiomycota</taxon>
        <taxon>Agaricomycotina</taxon>
        <taxon>Agaricomycetes</taxon>
        <taxon>Hymenochaetales</taxon>
        <taxon>Rickenellaceae</taxon>
        <taxon>Rickenella</taxon>
    </lineage>
</organism>
<gene>
    <name evidence="3" type="ORF">BD410DRAFT_793673</name>
</gene>
<dbReference type="VEuPathDB" id="FungiDB:BD410DRAFT_793673"/>
<evidence type="ECO:0000259" key="2">
    <source>
        <dbReference type="Pfam" id="PF01926"/>
    </source>
</evidence>
<dbReference type="Gene3D" id="3.40.50.300">
    <property type="entry name" value="P-loop containing nucleotide triphosphate hydrolases"/>
    <property type="match status" value="1"/>
</dbReference>
<keyword evidence="4" id="KW-1185">Reference proteome</keyword>
<accession>A0A4Y7PS47</accession>
<evidence type="ECO:0000313" key="4">
    <source>
        <dbReference type="Proteomes" id="UP000294933"/>
    </source>
</evidence>
<dbReference type="SUPFAM" id="SSF52540">
    <property type="entry name" value="P-loop containing nucleoside triphosphate hydrolases"/>
    <property type="match status" value="1"/>
</dbReference>
<dbReference type="STRING" id="50990.A0A4Y7PS47"/>
<sequence>MPSHSGSDIKPTIIAVMGATGVGKSSFINTVSKCDRLPVGQTLDSCTKDIDEVCLEWGETRTPVMLVDTPGFGDSSMSDSEVLRLIAKYLVTSHRTGTKLSGVVYMHRISDSKVEGGTRRNFRMFQNLCGSKNLRQVVIVTTWWDKVEETLALQREHQLKESGTLFRPMLKDGATLMRHNQGYSSAKAVLDHLLSERASISLKLQTQLVEEKRALPVTDAGEILNHDLIQNARRCMDRLAEVQEEWKQAKNPAIRKLLEEERQDLQEERKIIRKQIRTLSKNLNERFVLWRILSAMGF</sequence>
<dbReference type="AlphaFoldDB" id="A0A4Y7PS47"/>
<keyword evidence="3" id="KW-0378">Hydrolase</keyword>
<feature type="coiled-coil region" evidence="1">
    <location>
        <begin position="225"/>
        <end position="282"/>
    </location>
</feature>
<proteinExistence type="predicted"/>
<dbReference type="InterPro" id="IPR027417">
    <property type="entry name" value="P-loop_NTPase"/>
</dbReference>
<dbReference type="EMBL" id="ML170213">
    <property type="protein sequence ID" value="TDL17995.1"/>
    <property type="molecule type" value="Genomic_DNA"/>
</dbReference>
<evidence type="ECO:0000256" key="1">
    <source>
        <dbReference type="SAM" id="Coils"/>
    </source>
</evidence>
<dbReference type="CDD" id="cd00882">
    <property type="entry name" value="Ras_like_GTPase"/>
    <property type="match status" value="1"/>
</dbReference>
<feature type="domain" description="G" evidence="2">
    <location>
        <begin position="14"/>
        <end position="77"/>
    </location>
</feature>
<dbReference type="Pfam" id="PF01926">
    <property type="entry name" value="MMR_HSR1"/>
    <property type="match status" value="1"/>
</dbReference>
<evidence type="ECO:0000313" key="3">
    <source>
        <dbReference type="EMBL" id="TDL17995.1"/>
    </source>
</evidence>
<name>A0A4Y7PS47_9AGAM</name>
<protein>
    <submittedName>
        <fullName evidence="3">P-loop containing nucleoside triphosphate hydrolase protein</fullName>
    </submittedName>
</protein>
<dbReference type="GO" id="GO:0005525">
    <property type="term" value="F:GTP binding"/>
    <property type="evidence" value="ECO:0007669"/>
    <property type="project" value="InterPro"/>
</dbReference>